<dbReference type="AlphaFoldDB" id="A0A2U1IYK9"/>
<feature type="domain" description="NADH:flavin oxidoreductase/NADH oxidase N-terminal" evidence="6">
    <location>
        <begin position="52"/>
        <end position="389"/>
    </location>
</feature>
<keyword evidence="3" id="KW-0288">FMN</keyword>
<name>A0A2U1IYK9_SMIAN</name>
<accession>A0A2U1IYK9</accession>
<evidence type="ECO:0000256" key="4">
    <source>
        <dbReference type="ARBA" id="ARBA00022857"/>
    </source>
</evidence>
<protein>
    <recommendedName>
        <fullName evidence="6">NADH:flavin oxidoreductase/NADH oxidase N-terminal domain-containing protein</fullName>
    </recommendedName>
</protein>
<dbReference type="InterPro" id="IPR001155">
    <property type="entry name" value="OxRdtase_FMN_N"/>
</dbReference>
<proteinExistence type="predicted"/>
<dbReference type="GO" id="GO:0003959">
    <property type="term" value="F:NADPH dehydrogenase activity"/>
    <property type="evidence" value="ECO:0007669"/>
    <property type="project" value="InterPro"/>
</dbReference>
<keyword evidence="8" id="KW-1185">Reference proteome</keyword>
<keyword evidence="4" id="KW-0521">NADP</keyword>
<dbReference type="InterPro" id="IPR013785">
    <property type="entry name" value="Aldolase_TIM"/>
</dbReference>
<organism evidence="7 8">
    <name type="scientific">Smittium angustum</name>
    <dbReference type="NCBI Taxonomy" id="133377"/>
    <lineage>
        <taxon>Eukaryota</taxon>
        <taxon>Fungi</taxon>
        <taxon>Fungi incertae sedis</taxon>
        <taxon>Zoopagomycota</taxon>
        <taxon>Kickxellomycotina</taxon>
        <taxon>Harpellomycetes</taxon>
        <taxon>Harpellales</taxon>
        <taxon>Legeriomycetaceae</taxon>
        <taxon>Smittium</taxon>
    </lineage>
</organism>
<evidence type="ECO:0000256" key="3">
    <source>
        <dbReference type="ARBA" id="ARBA00022643"/>
    </source>
</evidence>
<dbReference type="Pfam" id="PF00724">
    <property type="entry name" value="Oxidored_FMN"/>
    <property type="match status" value="1"/>
</dbReference>
<evidence type="ECO:0000313" key="8">
    <source>
        <dbReference type="Proteomes" id="UP000245591"/>
    </source>
</evidence>
<evidence type="ECO:0000256" key="2">
    <source>
        <dbReference type="ARBA" id="ARBA00022630"/>
    </source>
</evidence>
<comment type="caution">
    <text evidence="7">The sequence shown here is derived from an EMBL/GenBank/DDBJ whole genome shotgun (WGS) entry which is preliminary data.</text>
</comment>
<keyword evidence="2" id="KW-0285">Flavoprotein</keyword>
<dbReference type="CDD" id="cd02932">
    <property type="entry name" value="OYE_YqiM_FMN"/>
    <property type="match status" value="1"/>
</dbReference>
<dbReference type="GO" id="GO:0010181">
    <property type="term" value="F:FMN binding"/>
    <property type="evidence" value="ECO:0007669"/>
    <property type="project" value="InterPro"/>
</dbReference>
<evidence type="ECO:0000313" key="7">
    <source>
        <dbReference type="EMBL" id="PVZ97888.1"/>
    </source>
</evidence>
<evidence type="ECO:0000256" key="1">
    <source>
        <dbReference type="ARBA" id="ARBA00001917"/>
    </source>
</evidence>
<dbReference type="GO" id="GO:0050661">
    <property type="term" value="F:NADP binding"/>
    <property type="evidence" value="ECO:0007669"/>
    <property type="project" value="InterPro"/>
</dbReference>
<evidence type="ECO:0000256" key="5">
    <source>
        <dbReference type="ARBA" id="ARBA00023002"/>
    </source>
</evidence>
<comment type="cofactor">
    <cofactor evidence="1">
        <name>FMN</name>
        <dbReference type="ChEBI" id="CHEBI:58210"/>
    </cofactor>
</comment>
<gene>
    <name evidence="7" type="ORF">BB558_006141</name>
</gene>
<keyword evidence="5" id="KW-0560">Oxidoreductase</keyword>
<dbReference type="Proteomes" id="UP000245591">
    <property type="component" value="Unassembled WGS sequence"/>
</dbReference>
<dbReference type="Gene3D" id="3.20.20.70">
    <property type="entry name" value="Aldolase class I"/>
    <property type="match status" value="1"/>
</dbReference>
<sequence>MRLLSKFETGFVENPNNFVQIQPVEPGKSTGLLTDEGNVLPLNEKNKLPLTFTPFTLRGVTFNNRMIVSPMCTYSCQDGFLNDWHIAHYGSFSLHSPGGIIVEATGVQSNGRISIYCNGIWKDEHIAPHKKVVNVVKRHNVKIGIQLCHAGRKASSMAPWMEGGYVAGNNIGGWPDNVVGPSAIAFSDNTPVPRELSVEEIHELIEDFGKAAIRADKAGYDFIELHGAHGYLISEFLSPNSNRRTDEYGGSFENRIRFAVEVCKKVRSVLPDHKPIWVRLSCTEWVEDGWDINDTVKLATVLKEIGVDFIDCSSGGISEHQVIKVGKLYQVPFAEQVRNQAKIPTGAVGLITKSQEIESILQDGKADLILSARQFLREPSFAQRVALEMKVNMKWPTQYERGRPTRF</sequence>
<evidence type="ECO:0000259" key="6">
    <source>
        <dbReference type="Pfam" id="PF00724"/>
    </source>
</evidence>
<dbReference type="InterPro" id="IPR044152">
    <property type="entry name" value="YqjM-like"/>
</dbReference>
<reference evidence="7 8" key="1">
    <citation type="journal article" date="2018" name="MBio">
        <title>Comparative Genomics Reveals the Core Gene Toolbox for the Fungus-Insect Symbiosis.</title>
        <authorList>
            <person name="Wang Y."/>
            <person name="Stata M."/>
            <person name="Wang W."/>
            <person name="Stajich J.E."/>
            <person name="White M.M."/>
            <person name="Moncalvo J.M."/>
        </authorList>
    </citation>
    <scope>NUCLEOTIDE SEQUENCE [LARGE SCALE GENOMIC DNA]</scope>
    <source>
        <strain evidence="7 8">AUS-126-30</strain>
    </source>
</reference>
<dbReference type="EMBL" id="MBFU01000702">
    <property type="protein sequence ID" value="PVZ97888.1"/>
    <property type="molecule type" value="Genomic_DNA"/>
</dbReference>
<dbReference type="PANTHER" id="PTHR43303">
    <property type="entry name" value="NADPH DEHYDROGENASE C23G7.10C-RELATED"/>
    <property type="match status" value="1"/>
</dbReference>
<dbReference type="SUPFAM" id="SSF51395">
    <property type="entry name" value="FMN-linked oxidoreductases"/>
    <property type="match status" value="1"/>
</dbReference>
<dbReference type="PANTHER" id="PTHR43303:SF4">
    <property type="entry name" value="NADPH DEHYDROGENASE C23G7.10C-RELATED"/>
    <property type="match status" value="1"/>
</dbReference>